<evidence type="ECO:0000313" key="2">
    <source>
        <dbReference type="RefSeq" id="XP_075077144.1"/>
    </source>
</evidence>
<sequence>MDPLKYIFQKPLPTGNLAKWKALLSKFDIIYMTHKVVKGQALADHMAKYPVDGEDITLKSYFPDEDISFIGEDIVEAYDGLRMLFNRAANFNGVGIRVVLVLDTGQHYPVSAKLRFADTLGTRRMDHLEYKHTAILTPCIEADQEVEAASYKAITENVMEDFAREHIVCRFRVPELIITENATNLNSDVMKAMCKTFKTKHQNSTAYRP</sequence>
<gene>
    <name evidence="2" type="primary">LOC142163890</name>
</gene>
<protein>
    <submittedName>
        <fullName evidence="2">Uncharacterized protein LOC142163890</fullName>
    </submittedName>
</protein>
<reference evidence="2" key="2">
    <citation type="submission" date="2025-08" db="UniProtKB">
        <authorList>
            <consortium name="RefSeq"/>
        </authorList>
    </citation>
    <scope>IDENTIFICATION</scope>
    <source>
        <tissue evidence="2">Leaf</tissue>
    </source>
</reference>
<proteinExistence type="predicted"/>
<keyword evidence="1" id="KW-1185">Reference proteome</keyword>
<evidence type="ECO:0000313" key="1">
    <source>
        <dbReference type="Proteomes" id="UP000790787"/>
    </source>
</evidence>
<organism evidence="1 2">
    <name type="scientific">Nicotiana tabacum</name>
    <name type="common">Common tobacco</name>
    <dbReference type="NCBI Taxonomy" id="4097"/>
    <lineage>
        <taxon>Eukaryota</taxon>
        <taxon>Viridiplantae</taxon>
        <taxon>Streptophyta</taxon>
        <taxon>Embryophyta</taxon>
        <taxon>Tracheophyta</taxon>
        <taxon>Spermatophyta</taxon>
        <taxon>Magnoliopsida</taxon>
        <taxon>eudicotyledons</taxon>
        <taxon>Gunneridae</taxon>
        <taxon>Pentapetalae</taxon>
        <taxon>asterids</taxon>
        <taxon>lamiids</taxon>
        <taxon>Solanales</taxon>
        <taxon>Solanaceae</taxon>
        <taxon>Nicotianoideae</taxon>
        <taxon>Nicotianeae</taxon>
        <taxon>Nicotiana</taxon>
    </lineage>
</organism>
<accession>A0AC58RWN1</accession>
<dbReference type="RefSeq" id="XP_075077144.1">
    <property type="nucleotide sequence ID" value="XM_075221043.1"/>
</dbReference>
<name>A0AC58RWN1_TOBAC</name>
<dbReference type="Proteomes" id="UP000790787">
    <property type="component" value="Chromosome 9"/>
</dbReference>
<reference evidence="1" key="1">
    <citation type="journal article" date="2014" name="Nat. Commun.">
        <title>The tobacco genome sequence and its comparison with those of tomato and potato.</title>
        <authorList>
            <person name="Sierro N."/>
            <person name="Battey J.N."/>
            <person name="Ouadi S."/>
            <person name="Bakaher N."/>
            <person name="Bovet L."/>
            <person name="Willig A."/>
            <person name="Goepfert S."/>
            <person name="Peitsch M.C."/>
            <person name="Ivanov N.V."/>
        </authorList>
    </citation>
    <scope>NUCLEOTIDE SEQUENCE [LARGE SCALE GENOMIC DNA]</scope>
</reference>